<dbReference type="Gene3D" id="1.25.10.10">
    <property type="entry name" value="Leucine-rich Repeat Variant"/>
    <property type="match status" value="1"/>
</dbReference>
<evidence type="ECO:0000256" key="3">
    <source>
        <dbReference type="PROSITE-ProRule" id="PRU00103"/>
    </source>
</evidence>
<reference evidence="5 6" key="1">
    <citation type="journal article" date="2016" name="Proc. Natl. Acad. Sci. U.S.A.">
        <title>Comparative genomics of biotechnologically important yeasts.</title>
        <authorList>
            <person name="Riley R."/>
            <person name="Haridas S."/>
            <person name="Wolfe K.H."/>
            <person name="Lopes M.R."/>
            <person name="Hittinger C.T."/>
            <person name="Goeker M."/>
            <person name="Salamov A.A."/>
            <person name="Wisecaver J.H."/>
            <person name="Long T.M."/>
            <person name="Calvey C.H."/>
            <person name="Aerts A.L."/>
            <person name="Barry K.W."/>
            <person name="Choi C."/>
            <person name="Clum A."/>
            <person name="Coughlan A.Y."/>
            <person name="Deshpande S."/>
            <person name="Douglass A.P."/>
            <person name="Hanson S.J."/>
            <person name="Klenk H.-P."/>
            <person name="LaButti K.M."/>
            <person name="Lapidus A."/>
            <person name="Lindquist E.A."/>
            <person name="Lipzen A.M."/>
            <person name="Meier-Kolthoff J.P."/>
            <person name="Ohm R.A."/>
            <person name="Otillar R.P."/>
            <person name="Pangilinan J.L."/>
            <person name="Peng Y."/>
            <person name="Rokas A."/>
            <person name="Rosa C.A."/>
            <person name="Scheuner C."/>
            <person name="Sibirny A.A."/>
            <person name="Slot J.C."/>
            <person name="Stielow J.B."/>
            <person name="Sun H."/>
            <person name="Kurtzman C.P."/>
            <person name="Blackwell M."/>
            <person name="Grigoriev I.V."/>
            <person name="Jeffries T.W."/>
        </authorList>
    </citation>
    <scope>NUCLEOTIDE SEQUENCE [LARGE SCALE GENOMIC DNA]</scope>
    <source>
        <strain evidence="5 6">DSM 6958</strain>
    </source>
</reference>
<dbReference type="GO" id="GO:0110085">
    <property type="term" value="C:mitotic actomyosin contractile ring"/>
    <property type="evidence" value="ECO:0007669"/>
    <property type="project" value="EnsemblFungi"/>
</dbReference>
<dbReference type="GO" id="GO:0030952">
    <property type="term" value="P:establishment or maintenance of cytoskeleton polarity"/>
    <property type="evidence" value="ECO:0007669"/>
    <property type="project" value="EnsemblFungi"/>
</dbReference>
<dbReference type="GO" id="GO:0000775">
    <property type="term" value="C:chromosome, centromeric region"/>
    <property type="evidence" value="ECO:0007669"/>
    <property type="project" value="EnsemblFungi"/>
</dbReference>
<feature type="repeat" description="HEAT" evidence="3">
    <location>
        <begin position="298"/>
        <end position="336"/>
    </location>
</feature>
<dbReference type="Pfam" id="PF22646">
    <property type="entry name" value="PPP2R1A-like_HEAT"/>
    <property type="match status" value="1"/>
</dbReference>
<protein>
    <submittedName>
        <fullName evidence="5">ARM repeat-containing protein</fullName>
    </submittedName>
</protein>
<dbReference type="GO" id="GO:0005829">
    <property type="term" value="C:cytosol"/>
    <property type="evidence" value="ECO:0007669"/>
    <property type="project" value="TreeGrafter"/>
</dbReference>
<dbReference type="GO" id="GO:0019888">
    <property type="term" value="F:protein phosphatase regulator activity"/>
    <property type="evidence" value="ECO:0007669"/>
    <property type="project" value="TreeGrafter"/>
</dbReference>
<dbReference type="OrthoDB" id="340346at2759"/>
<dbReference type="InterPro" id="IPR016024">
    <property type="entry name" value="ARM-type_fold"/>
</dbReference>
<keyword evidence="6" id="KW-1185">Reference proteome</keyword>
<feature type="repeat" description="HEAT" evidence="3">
    <location>
        <begin position="376"/>
        <end position="414"/>
    </location>
</feature>
<dbReference type="GO" id="GO:0090443">
    <property type="term" value="C:FAR/SIN/STRIPAK complex"/>
    <property type="evidence" value="ECO:0007669"/>
    <property type="project" value="EnsemblFungi"/>
</dbReference>
<feature type="repeat" description="HEAT" evidence="3">
    <location>
        <begin position="53"/>
        <end position="88"/>
    </location>
</feature>
<feature type="repeat" description="HEAT" evidence="3">
    <location>
        <begin position="493"/>
        <end position="531"/>
    </location>
</feature>
<feature type="domain" description="Phosphatase PP2A regulatory subunit A/Splicing factor 3B subunit 1-like HEAT repeat" evidence="4">
    <location>
        <begin position="294"/>
        <end position="368"/>
    </location>
</feature>
<evidence type="ECO:0000256" key="2">
    <source>
        <dbReference type="ARBA" id="ARBA00038332"/>
    </source>
</evidence>
<comment type="similarity">
    <text evidence="2">Belongs to the phosphatase 2A regulatory subunit A family.</text>
</comment>
<feature type="repeat" description="HEAT" evidence="3">
    <location>
        <begin position="337"/>
        <end position="375"/>
    </location>
</feature>
<feature type="repeat" description="HEAT" evidence="3">
    <location>
        <begin position="169"/>
        <end position="207"/>
    </location>
</feature>
<dbReference type="GO" id="GO:0000159">
    <property type="term" value="C:protein phosphatase type 2A complex"/>
    <property type="evidence" value="ECO:0007669"/>
    <property type="project" value="EnsemblFungi"/>
</dbReference>
<name>A0A1E3PGV7_9ASCO</name>
<dbReference type="STRING" id="857566.A0A1E3PGV7"/>
<dbReference type="Proteomes" id="UP000095009">
    <property type="component" value="Unassembled WGS sequence"/>
</dbReference>
<gene>
    <name evidence="5" type="ORF">NADFUDRAFT_52494</name>
</gene>
<evidence type="ECO:0000256" key="1">
    <source>
        <dbReference type="ARBA" id="ARBA00022737"/>
    </source>
</evidence>
<feature type="repeat" description="HEAT" evidence="3">
    <location>
        <begin position="259"/>
        <end position="297"/>
    </location>
</feature>
<dbReference type="EMBL" id="KV454412">
    <property type="protein sequence ID" value="ODQ64162.1"/>
    <property type="molecule type" value="Genomic_DNA"/>
</dbReference>
<evidence type="ECO:0000313" key="5">
    <source>
        <dbReference type="EMBL" id="ODQ64162.1"/>
    </source>
</evidence>
<dbReference type="AlphaFoldDB" id="A0A1E3PGV7"/>
<feature type="repeat" description="HEAT" evidence="3">
    <location>
        <begin position="532"/>
        <end position="570"/>
    </location>
</feature>
<dbReference type="PANTHER" id="PTHR10648">
    <property type="entry name" value="SERINE/THREONINE-PROTEIN PHOSPHATASE PP2A 65 KDA REGULATORY SUBUNIT"/>
    <property type="match status" value="1"/>
</dbReference>
<dbReference type="InterPro" id="IPR011989">
    <property type="entry name" value="ARM-like"/>
</dbReference>
<dbReference type="GO" id="GO:1990813">
    <property type="term" value="P:meiotic centromeric cohesion protection in anaphase I"/>
    <property type="evidence" value="ECO:0007669"/>
    <property type="project" value="EnsemblFungi"/>
</dbReference>
<dbReference type="SUPFAM" id="SSF48371">
    <property type="entry name" value="ARM repeat"/>
    <property type="match status" value="1"/>
</dbReference>
<feature type="repeat" description="HEAT" evidence="3">
    <location>
        <begin position="415"/>
        <end position="453"/>
    </location>
</feature>
<evidence type="ECO:0000259" key="4">
    <source>
        <dbReference type="Pfam" id="PF22646"/>
    </source>
</evidence>
<organism evidence="5 6">
    <name type="scientific">Nadsonia fulvescens var. elongata DSM 6958</name>
    <dbReference type="NCBI Taxonomy" id="857566"/>
    <lineage>
        <taxon>Eukaryota</taxon>
        <taxon>Fungi</taxon>
        <taxon>Dikarya</taxon>
        <taxon>Ascomycota</taxon>
        <taxon>Saccharomycotina</taxon>
        <taxon>Dipodascomycetes</taxon>
        <taxon>Dipodascales</taxon>
        <taxon>Dipodascales incertae sedis</taxon>
        <taxon>Nadsonia</taxon>
    </lineage>
</organism>
<evidence type="ECO:0000313" key="6">
    <source>
        <dbReference type="Proteomes" id="UP000095009"/>
    </source>
</evidence>
<dbReference type="InterPro" id="IPR051023">
    <property type="entry name" value="PP2A_Regulatory_Subunit_A"/>
</dbReference>
<dbReference type="GO" id="GO:0005634">
    <property type="term" value="C:nucleus"/>
    <property type="evidence" value="ECO:0007669"/>
    <property type="project" value="TreeGrafter"/>
</dbReference>
<proteinExistence type="inferred from homology"/>
<feature type="repeat" description="HEAT" evidence="3">
    <location>
        <begin position="612"/>
        <end position="650"/>
    </location>
</feature>
<dbReference type="InterPro" id="IPR054573">
    <property type="entry name" value="PP2A/SF3B1-like_HEAT"/>
</dbReference>
<feature type="repeat" description="HEAT" evidence="3">
    <location>
        <begin position="92"/>
        <end position="130"/>
    </location>
</feature>
<sequence>MDSPKNVSPEELYPLALLMDELKNDDITLRLNAMHRLPTIAMALGAERTRVELVPFLEEVAQEDEDEVLTALAAELGSFVPYVGGPEFGHVLLPSLEALSCVEEPVVRDKAVESLNKICQTFNCAQVEEHFVSLVKKLASAEWFSNRVAATGLCASVISNVNPECQQYLLELFSELVKDDAPMVRRSAATKFPEIVAILPEIKFEGTIYNMFKFEASDDQDSVRLLAVDVLIAIAKKLKEQKQVIEPSSNTSSQYNSELISFAISLFDDKSWRVRYMAADRFESIASYLECDEMKQKFVTEFIKLLKDTEAEVRTAISKQIPGFCKHLTKEIILDEVIVNVEELSRDPSQHVRAALASEVAGLAPLLGKDMTIEHLLPTFLQMLKDEFPDVRLNIISKLHLVNDVIGIELLSQSLLPAISELAQDKQWRVRLAIIEYIPLLADQLGVKFFDKELGPLCMTWLWDSVYSIREAANANLKKLTKVFGVSWAKEEILPHIIVVGSDSNYLYRLTALFAVTALIPVVDEQVIQESILPFITELINDPIPNIRFNVAKSYRVLIESMCQQTTDTNDEPAVTNSNTITATGLGSNNDGHSTITYILTEAANELAEKVVIPNLSKLTTDADVDVRFFAQRSLEAVNAILHDEAMIPDQKI</sequence>
<dbReference type="GO" id="GO:0031030">
    <property type="term" value="P:negative regulation of septation initiation signaling"/>
    <property type="evidence" value="ECO:0007669"/>
    <property type="project" value="EnsemblFungi"/>
</dbReference>
<keyword evidence="1" id="KW-0677">Repeat</keyword>
<dbReference type="PROSITE" id="PS50077">
    <property type="entry name" value="HEAT_REPEAT"/>
    <property type="match status" value="11"/>
</dbReference>
<accession>A0A1E3PGV7</accession>
<dbReference type="PANTHER" id="PTHR10648:SF4">
    <property type="entry name" value="PROTEIN PHOSPHATASE 2 (FORMERLY 2A), REGULATORY SUBUNIT A, BETA ISOFORM-RELATED"/>
    <property type="match status" value="1"/>
</dbReference>
<dbReference type="InterPro" id="IPR021133">
    <property type="entry name" value="HEAT_type_2"/>
</dbReference>